<feature type="transmembrane region" description="Helical" evidence="1">
    <location>
        <begin position="28"/>
        <end position="44"/>
    </location>
</feature>
<keyword evidence="4" id="KW-1185">Reference proteome</keyword>
<evidence type="ECO:0000256" key="1">
    <source>
        <dbReference type="SAM" id="Phobius"/>
    </source>
</evidence>
<dbReference type="OrthoDB" id="9812729at2"/>
<dbReference type="AlphaFoldDB" id="D2R331"/>
<protein>
    <recommendedName>
        <fullName evidence="2">DUF58 domain-containing protein</fullName>
    </recommendedName>
</protein>
<dbReference type="PANTHER" id="PTHR34351:SF1">
    <property type="entry name" value="SLR1927 PROTEIN"/>
    <property type="match status" value="1"/>
</dbReference>
<dbReference type="Proteomes" id="UP000001887">
    <property type="component" value="Chromosome"/>
</dbReference>
<keyword evidence="1" id="KW-0472">Membrane</keyword>
<name>D2R331_PIRSD</name>
<dbReference type="KEGG" id="psl:Psta_4114"/>
<dbReference type="PANTHER" id="PTHR34351">
    <property type="entry name" value="SLR1927 PROTEIN-RELATED"/>
    <property type="match status" value="1"/>
</dbReference>
<dbReference type="EMBL" id="CP001848">
    <property type="protein sequence ID" value="ADB18764.1"/>
    <property type="molecule type" value="Genomic_DNA"/>
</dbReference>
<keyword evidence="1" id="KW-0812">Transmembrane</keyword>
<evidence type="ECO:0000313" key="3">
    <source>
        <dbReference type="EMBL" id="ADB18764.1"/>
    </source>
</evidence>
<feature type="domain" description="DUF58" evidence="2">
    <location>
        <begin position="218"/>
        <end position="292"/>
    </location>
</feature>
<dbReference type="STRING" id="530564.Psta_4114"/>
<evidence type="ECO:0000259" key="2">
    <source>
        <dbReference type="Pfam" id="PF01882"/>
    </source>
</evidence>
<dbReference type="HOGENOM" id="CLU_606696_0_0_0"/>
<organism evidence="3 4">
    <name type="scientific">Pirellula staleyi (strain ATCC 27377 / DSM 6068 / ICPB 4128)</name>
    <name type="common">Pirella staleyi</name>
    <dbReference type="NCBI Taxonomy" id="530564"/>
    <lineage>
        <taxon>Bacteria</taxon>
        <taxon>Pseudomonadati</taxon>
        <taxon>Planctomycetota</taxon>
        <taxon>Planctomycetia</taxon>
        <taxon>Pirellulales</taxon>
        <taxon>Pirellulaceae</taxon>
        <taxon>Pirellula</taxon>
    </lineage>
</organism>
<dbReference type="InterPro" id="IPR002881">
    <property type="entry name" value="DUF58"/>
</dbReference>
<sequence length="451" mass="49737" precursor="true">MNRLRAIFPTFIYLYHLWSRRLTGGGKLLTLALLFCTCSFFYSTQMMGELVASILGLLIVVAIASRLFRPRLAARVMHGAALRVGTPAELLLEVRNQSRFPASDVDLEALPRLREWKAGESTVRIDRLEGLALAEATLAVIPEQRGELTPPSIQVTSTYPFHLVKTFASQPVDGMVLVYPASARLDGSLLAEVAARRQSDEAAGNFLVGDSDDYLGNRDYVPGSPARRFDYRSWARLGRPIVREYHQPQPLSITLVVDTFLSSEAGERRQVTPPADELATMEQALSIAAAVIDDTLETSLAIDRLVIGTTVVQSPVDGERLPADLMLEALAHAVAEATPLKHQGLERATSGSRLLVVVMTRWDETRQAWLEKWESDGYDVLGMVIQRSAAKSSRPSTRATAALQELPLPPSLVPIERDEQQVWKVANMPQNLPISSEFTTSPATRGSEVRR</sequence>
<proteinExistence type="predicted"/>
<evidence type="ECO:0000313" key="4">
    <source>
        <dbReference type="Proteomes" id="UP000001887"/>
    </source>
</evidence>
<gene>
    <name evidence="3" type="ordered locus">Psta_4114</name>
</gene>
<dbReference type="eggNOG" id="COG1721">
    <property type="taxonomic scope" value="Bacteria"/>
</dbReference>
<keyword evidence="1" id="KW-1133">Transmembrane helix</keyword>
<reference evidence="3 4" key="1">
    <citation type="journal article" date="2009" name="Stand. Genomic Sci.">
        <title>Complete genome sequence of Pirellula staleyi type strain (ATCC 27377).</title>
        <authorList>
            <person name="Clum A."/>
            <person name="Tindall B.J."/>
            <person name="Sikorski J."/>
            <person name="Ivanova N."/>
            <person name="Mavrommatis K."/>
            <person name="Lucas S."/>
            <person name="Glavina del Rio T."/>
            <person name="Nolan M."/>
            <person name="Chen F."/>
            <person name="Tice H."/>
            <person name="Pitluck S."/>
            <person name="Cheng J.F."/>
            <person name="Chertkov O."/>
            <person name="Brettin T."/>
            <person name="Han C."/>
            <person name="Detter J.C."/>
            <person name="Kuske C."/>
            <person name="Bruce D."/>
            <person name="Goodwin L."/>
            <person name="Ovchinikova G."/>
            <person name="Pati A."/>
            <person name="Mikhailova N."/>
            <person name="Chen A."/>
            <person name="Palaniappan K."/>
            <person name="Land M."/>
            <person name="Hauser L."/>
            <person name="Chang Y.J."/>
            <person name="Jeffries C.D."/>
            <person name="Chain P."/>
            <person name="Rohde M."/>
            <person name="Goker M."/>
            <person name="Bristow J."/>
            <person name="Eisen J.A."/>
            <person name="Markowitz V."/>
            <person name="Hugenholtz P."/>
            <person name="Kyrpides N.C."/>
            <person name="Klenk H.P."/>
            <person name="Lapidus A."/>
        </authorList>
    </citation>
    <scope>NUCLEOTIDE SEQUENCE [LARGE SCALE GENOMIC DNA]</scope>
    <source>
        <strain evidence="4">ATCC 27377 / DSM 6068 / ICPB 4128</strain>
    </source>
</reference>
<feature type="transmembrane region" description="Helical" evidence="1">
    <location>
        <begin position="50"/>
        <end position="68"/>
    </location>
</feature>
<dbReference type="Pfam" id="PF01882">
    <property type="entry name" value="DUF58"/>
    <property type="match status" value="1"/>
</dbReference>
<accession>D2R331</accession>